<proteinExistence type="predicted"/>
<name>A0A382HHG5_9ZZZZ</name>
<dbReference type="GO" id="GO:0005829">
    <property type="term" value="C:cytosol"/>
    <property type="evidence" value="ECO:0007669"/>
    <property type="project" value="TreeGrafter"/>
</dbReference>
<accession>A0A382HHG5</accession>
<dbReference type="Pfam" id="PF00701">
    <property type="entry name" value="DHDPS"/>
    <property type="match status" value="1"/>
</dbReference>
<dbReference type="SMART" id="SM01130">
    <property type="entry name" value="DHDPS"/>
    <property type="match status" value="1"/>
</dbReference>
<dbReference type="CDD" id="cd00408">
    <property type="entry name" value="DHDPS-like"/>
    <property type="match status" value="1"/>
</dbReference>
<dbReference type="InterPro" id="IPR002220">
    <property type="entry name" value="DapA-like"/>
</dbReference>
<keyword evidence="1" id="KW-0456">Lyase</keyword>
<gene>
    <name evidence="2" type="ORF">METZ01_LOCUS238805</name>
</gene>
<protein>
    <recommendedName>
        <fullName evidence="3">Dihydrodipicolinate synthase family protein</fullName>
    </recommendedName>
</protein>
<evidence type="ECO:0000313" key="2">
    <source>
        <dbReference type="EMBL" id="SVB85951.1"/>
    </source>
</evidence>
<reference evidence="2" key="1">
    <citation type="submission" date="2018-05" db="EMBL/GenBank/DDBJ databases">
        <authorList>
            <person name="Lanie J.A."/>
            <person name="Ng W.-L."/>
            <person name="Kazmierczak K.M."/>
            <person name="Andrzejewski T.M."/>
            <person name="Davidsen T.M."/>
            <person name="Wayne K.J."/>
            <person name="Tettelin H."/>
            <person name="Glass J.I."/>
            <person name="Rusch D."/>
            <person name="Podicherti R."/>
            <person name="Tsui H.-C.T."/>
            <person name="Winkler M.E."/>
        </authorList>
    </citation>
    <scope>NUCLEOTIDE SEQUENCE</scope>
</reference>
<feature type="non-terminal residue" evidence="2">
    <location>
        <position position="163"/>
    </location>
</feature>
<dbReference type="AlphaFoldDB" id="A0A382HHG5"/>
<dbReference type="PANTHER" id="PTHR12128">
    <property type="entry name" value="DIHYDRODIPICOLINATE SYNTHASE"/>
    <property type="match status" value="1"/>
</dbReference>
<dbReference type="GO" id="GO:0008840">
    <property type="term" value="F:4-hydroxy-tetrahydrodipicolinate synthase activity"/>
    <property type="evidence" value="ECO:0007669"/>
    <property type="project" value="TreeGrafter"/>
</dbReference>
<organism evidence="2">
    <name type="scientific">marine metagenome</name>
    <dbReference type="NCBI Taxonomy" id="408172"/>
    <lineage>
        <taxon>unclassified sequences</taxon>
        <taxon>metagenomes</taxon>
        <taxon>ecological metagenomes</taxon>
    </lineage>
</organism>
<dbReference type="PANTHER" id="PTHR12128:SF66">
    <property type="entry name" value="4-HYDROXY-2-OXOGLUTARATE ALDOLASE, MITOCHONDRIAL"/>
    <property type="match status" value="1"/>
</dbReference>
<dbReference type="EMBL" id="UINC01060924">
    <property type="protein sequence ID" value="SVB85951.1"/>
    <property type="molecule type" value="Genomic_DNA"/>
</dbReference>
<sequence length="163" mass="17768">MTDTSFRGLFPILAMPFDENGNVDEEDLRKEVEFCISTGADGLGLAMASEIPKLSEDERNLATKTVVEQSEGRAKVVINTSATSTELTIHMSQNAAELGADSIMIIPPTGVSEYEIRSHYENISQSINLPIFIQDIDFAPVAPELAAKLAKDNENVCYAKVET</sequence>
<evidence type="ECO:0008006" key="3">
    <source>
        <dbReference type="Google" id="ProtNLM"/>
    </source>
</evidence>
<dbReference type="SUPFAM" id="SSF51569">
    <property type="entry name" value="Aldolase"/>
    <property type="match status" value="1"/>
</dbReference>
<evidence type="ECO:0000256" key="1">
    <source>
        <dbReference type="ARBA" id="ARBA00023239"/>
    </source>
</evidence>
<dbReference type="Gene3D" id="3.20.20.70">
    <property type="entry name" value="Aldolase class I"/>
    <property type="match status" value="1"/>
</dbReference>
<dbReference type="InterPro" id="IPR013785">
    <property type="entry name" value="Aldolase_TIM"/>
</dbReference>